<keyword evidence="2" id="KW-0325">Glycoprotein</keyword>
<feature type="chain" id="PRO_5001830806" evidence="3">
    <location>
        <begin position="24"/>
        <end position="123"/>
    </location>
</feature>
<reference evidence="4 5" key="1">
    <citation type="submission" date="2013-11" db="EMBL/GenBank/DDBJ databases">
        <title>Genome sequencing of Stegodyphus mimosarum.</title>
        <authorList>
            <person name="Bechsgaard J."/>
        </authorList>
    </citation>
    <scope>NUCLEOTIDE SEQUENCE [LARGE SCALE GENOMIC DNA]</scope>
</reference>
<name>A0A087UNJ1_STEMI</name>
<proteinExistence type="predicted"/>
<feature type="non-terminal residue" evidence="4">
    <location>
        <position position="123"/>
    </location>
</feature>
<feature type="signal peptide" evidence="3">
    <location>
        <begin position="1"/>
        <end position="23"/>
    </location>
</feature>
<dbReference type="GO" id="GO:0030431">
    <property type="term" value="P:sleep"/>
    <property type="evidence" value="ECO:0007669"/>
    <property type="project" value="InterPro"/>
</dbReference>
<keyword evidence="1 3" id="KW-0732">Signal</keyword>
<evidence type="ECO:0000313" key="4">
    <source>
        <dbReference type="EMBL" id="KFM78930.1"/>
    </source>
</evidence>
<dbReference type="OrthoDB" id="6415590at2759"/>
<protein>
    <submittedName>
        <fullName evidence="4">Uncharacterized protein</fullName>
    </submittedName>
</protein>
<dbReference type="OMA" id="QCYICSW"/>
<dbReference type="Proteomes" id="UP000054359">
    <property type="component" value="Unassembled WGS sequence"/>
</dbReference>
<evidence type="ECO:0000313" key="5">
    <source>
        <dbReference type="Proteomes" id="UP000054359"/>
    </source>
</evidence>
<sequence>MESLYHYFPLVTILGCLIVQGNCIKCYICSYSPDDRNNRTDKCSEDKFQHQNVYNDECEYACESVIRYDANDELEQWWRNCLHHGQKLTNDCQTEQSAGWRLVRCTCDKDLCNDSVVLQSSAV</sequence>
<dbReference type="AlphaFoldDB" id="A0A087UNJ1"/>
<gene>
    <name evidence="4" type="ORF">X975_17942</name>
</gene>
<accession>A0A087UNJ1</accession>
<evidence type="ECO:0000256" key="2">
    <source>
        <dbReference type="ARBA" id="ARBA00023180"/>
    </source>
</evidence>
<keyword evidence="5" id="KW-1185">Reference proteome</keyword>
<dbReference type="InterPro" id="IPR031424">
    <property type="entry name" value="QVR-like"/>
</dbReference>
<evidence type="ECO:0000256" key="3">
    <source>
        <dbReference type="SAM" id="SignalP"/>
    </source>
</evidence>
<dbReference type="EMBL" id="KK120746">
    <property type="protein sequence ID" value="KFM78930.1"/>
    <property type="molecule type" value="Genomic_DNA"/>
</dbReference>
<dbReference type="GO" id="GO:0032222">
    <property type="term" value="P:regulation of synaptic transmission, cholinergic"/>
    <property type="evidence" value="ECO:0007669"/>
    <property type="project" value="InterPro"/>
</dbReference>
<evidence type="ECO:0000256" key="1">
    <source>
        <dbReference type="ARBA" id="ARBA00022729"/>
    </source>
</evidence>
<organism evidence="4 5">
    <name type="scientific">Stegodyphus mimosarum</name>
    <name type="common">African social velvet spider</name>
    <dbReference type="NCBI Taxonomy" id="407821"/>
    <lineage>
        <taxon>Eukaryota</taxon>
        <taxon>Metazoa</taxon>
        <taxon>Ecdysozoa</taxon>
        <taxon>Arthropoda</taxon>
        <taxon>Chelicerata</taxon>
        <taxon>Arachnida</taxon>
        <taxon>Araneae</taxon>
        <taxon>Araneomorphae</taxon>
        <taxon>Entelegynae</taxon>
        <taxon>Eresoidea</taxon>
        <taxon>Eresidae</taxon>
        <taxon>Stegodyphus</taxon>
    </lineage>
</organism>
<dbReference type="Pfam" id="PF17064">
    <property type="entry name" value="QVR"/>
    <property type="match status" value="1"/>
</dbReference>